<dbReference type="InterPro" id="IPR002563">
    <property type="entry name" value="Flavin_Rdtase-like_dom"/>
</dbReference>
<dbReference type="PANTHER" id="PTHR43567:SF5">
    <property type="entry name" value="HYPOTHETICAL CYTOSOLIC PROTEIN"/>
    <property type="match status" value="1"/>
</dbReference>
<evidence type="ECO:0000313" key="2">
    <source>
        <dbReference type="EMBL" id="MBU5484930.1"/>
    </source>
</evidence>
<accession>A0ABS6EKG1</accession>
<comment type="caution">
    <text evidence="2">The sequence shown here is derived from an EMBL/GenBank/DDBJ whole genome shotgun (WGS) entry which is preliminary data.</text>
</comment>
<reference evidence="2 3" key="1">
    <citation type="submission" date="2021-06" db="EMBL/GenBank/DDBJ databases">
        <authorList>
            <person name="Sun Q."/>
            <person name="Li D."/>
        </authorList>
    </citation>
    <scope>NUCLEOTIDE SEQUENCE [LARGE SCALE GENOMIC DNA]</scope>
    <source>
        <strain evidence="2 3">MSJ-11</strain>
    </source>
</reference>
<dbReference type="InterPro" id="IPR052174">
    <property type="entry name" value="Flavoredoxin"/>
</dbReference>
<sequence length="165" mass="19131">MKDFTSIMGKAMEVIRDKGAFLTVKDGEKVNTMTIGWANIGYQWRKPILTVLVRKSRYSYELIENTEEFTVSMPLNVDLKKELTICGIKSGRDIDKFKECNLILKEGKETTTPIIGNCDMHFECKIVYKQEMEPSLLCDKIKDGSYKNGDYHVLYYGEILDWYID</sequence>
<dbReference type="RefSeq" id="WP_216439447.1">
    <property type="nucleotide sequence ID" value="NZ_JAHLQF010000002.1"/>
</dbReference>
<protein>
    <submittedName>
        <fullName evidence="2">Flavin reductase family protein</fullName>
    </submittedName>
</protein>
<dbReference type="EMBL" id="JAHLQF010000002">
    <property type="protein sequence ID" value="MBU5484930.1"/>
    <property type="molecule type" value="Genomic_DNA"/>
</dbReference>
<name>A0ABS6EKG1_9CLOT</name>
<organism evidence="2 3">
    <name type="scientific">Clostridium mobile</name>
    <dbReference type="NCBI Taxonomy" id="2841512"/>
    <lineage>
        <taxon>Bacteria</taxon>
        <taxon>Bacillati</taxon>
        <taxon>Bacillota</taxon>
        <taxon>Clostridia</taxon>
        <taxon>Eubacteriales</taxon>
        <taxon>Clostridiaceae</taxon>
        <taxon>Clostridium</taxon>
    </lineage>
</organism>
<feature type="domain" description="Flavin reductase like" evidence="1">
    <location>
        <begin position="21"/>
        <end position="161"/>
    </location>
</feature>
<dbReference type="Proteomes" id="UP000726170">
    <property type="component" value="Unassembled WGS sequence"/>
</dbReference>
<proteinExistence type="predicted"/>
<keyword evidence="3" id="KW-1185">Reference proteome</keyword>
<evidence type="ECO:0000313" key="3">
    <source>
        <dbReference type="Proteomes" id="UP000726170"/>
    </source>
</evidence>
<dbReference type="PANTHER" id="PTHR43567">
    <property type="entry name" value="FLAVOREDOXIN-RELATED-RELATED"/>
    <property type="match status" value="1"/>
</dbReference>
<gene>
    <name evidence="2" type="ORF">KQI86_11340</name>
</gene>
<dbReference type="Pfam" id="PF01613">
    <property type="entry name" value="Flavin_Reduct"/>
    <property type="match status" value="1"/>
</dbReference>
<evidence type="ECO:0000259" key="1">
    <source>
        <dbReference type="Pfam" id="PF01613"/>
    </source>
</evidence>